<evidence type="ECO:0000256" key="3">
    <source>
        <dbReference type="ARBA" id="ARBA00023125"/>
    </source>
</evidence>
<dbReference type="InterPro" id="IPR036390">
    <property type="entry name" value="WH_DNA-bd_sf"/>
</dbReference>
<gene>
    <name evidence="9" type="ORF">HLY00_5219</name>
</gene>
<dbReference type="InterPro" id="IPR000847">
    <property type="entry name" value="LysR_HTH_N"/>
</dbReference>
<name>A0A850PW96_9MYCO</name>
<keyword evidence="4" id="KW-0010">Activator</keyword>
<dbReference type="Pfam" id="PF03466">
    <property type="entry name" value="LysR_substrate"/>
    <property type="match status" value="1"/>
</dbReference>
<reference evidence="9 10" key="1">
    <citation type="submission" date="2020-05" db="EMBL/GenBank/DDBJ databases">
        <title>Draft genome sequence of Mycobacterium hippocampi DL, isolated from European seabass, Dicentrarchus labrax, reared in fish farms.</title>
        <authorList>
            <person name="Stathopoulou P."/>
            <person name="Asimakis E."/>
            <person name="Tzokas K."/>
            <person name="Batargias C."/>
            <person name="Tsiamis G."/>
        </authorList>
    </citation>
    <scope>NUCLEOTIDE SEQUENCE [LARGE SCALE GENOMIC DNA]</scope>
    <source>
        <strain evidence="9 10">DL</strain>
    </source>
</reference>
<evidence type="ECO:0000313" key="10">
    <source>
        <dbReference type="Proteomes" id="UP000570517"/>
    </source>
</evidence>
<keyword evidence="3" id="KW-0238">DNA-binding</keyword>
<evidence type="ECO:0000259" key="8">
    <source>
        <dbReference type="PROSITE" id="PS50931"/>
    </source>
</evidence>
<evidence type="ECO:0000313" key="9">
    <source>
        <dbReference type="EMBL" id="NVN53247.1"/>
    </source>
</evidence>
<dbReference type="EMBL" id="JABFYL010000048">
    <property type="protein sequence ID" value="NVN53247.1"/>
    <property type="molecule type" value="Genomic_DNA"/>
</dbReference>
<evidence type="ECO:0000256" key="5">
    <source>
        <dbReference type="ARBA" id="ARBA00023163"/>
    </source>
</evidence>
<dbReference type="GO" id="GO:0003700">
    <property type="term" value="F:DNA-binding transcription factor activity"/>
    <property type="evidence" value="ECO:0007669"/>
    <property type="project" value="InterPro"/>
</dbReference>
<evidence type="ECO:0000256" key="1">
    <source>
        <dbReference type="ARBA" id="ARBA00009437"/>
    </source>
</evidence>
<dbReference type="GO" id="GO:0003677">
    <property type="term" value="F:DNA binding"/>
    <property type="evidence" value="ECO:0007669"/>
    <property type="project" value="UniProtKB-KW"/>
</dbReference>
<keyword evidence="2" id="KW-0805">Transcription regulation</keyword>
<evidence type="ECO:0000256" key="4">
    <source>
        <dbReference type="ARBA" id="ARBA00023159"/>
    </source>
</evidence>
<organism evidence="9 10">
    <name type="scientific">Mycolicibacterium hippocampi</name>
    <dbReference type="NCBI Taxonomy" id="659824"/>
    <lineage>
        <taxon>Bacteria</taxon>
        <taxon>Bacillati</taxon>
        <taxon>Actinomycetota</taxon>
        <taxon>Actinomycetes</taxon>
        <taxon>Mycobacteriales</taxon>
        <taxon>Mycobacteriaceae</taxon>
        <taxon>Mycolicibacterium</taxon>
    </lineage>
</organism>
<dbReference type="PRINTS" id="PR00039">
    <property type="entry name" value="HTHLYSR"/>
</dbReference>
<keyword evidence="5" id="KW-0804">Transcription</keyword>
<sequence length="309" mass="35065">MAKSFTLVQLKYFTVVARLENMRAAAFELDVTQSTLSAAIHKLEREVGAKLFHRRSNRGLRLTAEGRRLLMGARTVLEDADQLYRSVRAEREELAGDLVAGIFSPIAPFLAPRILTAFQHQHPAIRLSFLEADQETLMRSLAEGTCETALMYDLGLSTSYEYRVLRRVPPHLLVSENHPRARHPDVPVHLREFEDEPFVLLDLKHSREYYLDIFKRLGLRPRIRHLVSGYETVRSYVSMGHGYSLLNWRLAGDVTYAGGRVVPLELADQLAPIELVLVRLRGARTTRKSIAFQEICSTLHSADSGSTLF</sequence>
<dbReference type="InterPro" id="IPR036388">
    <property type="entry name" value="WH-like_DNA-bd_sf"/>
</dbReference>
<dbReference type="Gene3D" id="1.10.10.10">
    <property type="entry name" value="Winged helix-like DNA-binding domain superfamily/Winged helix DNA-binding domain"/>
    <property type="match status" value="1"/>
</dbReference>
<comment type="caution">
    <text evidence="9">The sequence shown here is derived from an EMBL/GenBank/DDBJ whole genome shotgun (WGS) entry which is preliminary data.</text>
</comment>
<dbReference type="SUPFAM" id="SSF53850">
    <property type="entry name" value="Periplasmic binding protein-like II"/>
    <property type="match status" value="1"/>
</dbReference>
<dbReference type="InterPro" id="IPR005119">
    <property type="entry name" value="LysR_subst-bd"/>
</dbReference>
<proteinExistence type="inferred from homology"/>
<comment type="function">
    <text evidence="7">Required for the induction the katG gene for catalase. Involved in the response to hydrogen peroxide.</text>
</comment>
<feature type="domain" description="HTH lysR-type" evidence="8">
    <location>
        <begin position="5"/>
        <end position="63"/>
    </location>
</feature>
<dbReference type="Proteomes" id="UP000570517">
    <property type="component" value="Unassembled WGS sequence"/>
</dbReference>
<keyword evidence="10" id="KW-1185">Reference proteome</keyword>
<dbReference type="PANTHER" id="PTHR30346">
    <property type="entry name" value="TRANSCRIPTIONAL DUAL REGULATOR HCAR-RELATED"/>
    <property type="match status" value="1"/>
</dbReference>
<evidence type="ECO:0000256" key="2">
    <source>
        <dbReference type="ARBA" id="ARBA00023015"/>
    </source>
</evidence>
<dbReference type="Pfam" id="PF00126">
    <property type="entry name" value="HTH_1"/>
    <property type="match status" value="1"/>
</dbReference>
<protein>
    <recommendedName>
        <fullName evidence="6">Probable hydrogen peroxide-inducible genes activator</fullName>
    </recommendedName>
</protein>
<dbReference type="PANTHER" id="PTHR30346:SF0">
    <property type="entry name" value="HCA OPERON TRANSCRIPTIONAL ACTIVATOR HCAR"/>
    <property type="match status" value="1"/>
</dbReference>
<dbReference type="GO" id="GO:0032993">
    <property type="term" value="C:protein-DNA complex"/>
    <property type="evidence" value="ECO:0007669"/>
    <property type="project" value="TreeGrafter"/>
</dbReference>
<comment type="similarity">
    <text evidence="1">Belongs to the LysR transcriptional regulatory family.</text>
</comment>
<dbReference type="RefSeq" id="WP_178361449.1">
    <property type="nucleotide sequence ID" value="NZ_JABFYL010000048.1"/>
</dbReference>
<dbReference type="FunFam" id="1.10.10.10:FF:000001">
    <property type="entry name" value="LysR family transcriptional regulator"/>
    <property type="match status" value="1"/>
</dbReference>
<dbReference type="AlphaFoldDB" id="A0A850PW96"/>
<accession>A0A850PW96</accession>
<dbReference type="Gene3D" id="3.40.190.10">
    <property type="entry name" value="Periplasmic binding protein-like II"/>
    <property type="match status" value="2"/>
</dbReference>
<evidence type="ECO:0000256" key="7">
    <source>
        <dbReference type="ARBA" id="ARBA00056658"/>
    </source>
</evidence>
<dbReference type="PROSITE" id="PS50931">
    <property type="entry name" value="HTH_LYSR"/>
    <property type="match status" value="1"/>
</dbReference>
<evidence type="ECO:0000256" key="6">
    <source>
        <dbReference type="ARBA" id="ARBA00040885"/>
    </source>
</evidence>
<dbReference type="SUPFAM" id="SSF46785">
    <property type="entry name" value="Winged helix' DNA-binding domain"/>
    <property type="match status" value="1"/>
</dbReference>